<dbReference type="Gene3D" id="1.10.490.50">
    <property type="entry name" value="Antibiotic binding domain of TipA-like multidrug resistance regulators"/>
    <property type="match status" value="1"/>
</dbReference>
<protein>
    <submittedName>
        <fullName evidence="6">DNA-binding transcriptional regulator, MerR family</fullName>
    </submittedName>
</protein>
<keyword evidence="4" id="KW-0804">Transcription</keyword>
<keyword evidence="2 6" id="KW-0238">DNA-binding</keyword>
<dbReference type="EMBL" id="FUYN01000006">
    <property type="protein sequence ID" value="SKB63307.1"/>
    <property type="molecule type" value="Genomic_DNA"/>
</dbReference>
<feature type="domain" description="HTH merR-type" evidence="5">
    <location>
        <begin position="1"/>
        <end position="69"/>
    </location>
</feature>
<dbReference type="Pfam" id="PF07739">
    <property type="entry name" value="TipAS"/>
    <property type="match status" value="1"/>
</dbReference>
<dbReference type="GO" id="GO:0003677">
    <property type="term" value="F:DNA binding"/>
    <property type="evidence" value="ECO:0007669"/>
    <property type="project" value="UniProtKB-KW"/>
</dbReference>
<dbReference type="SUPFAM" id="SSF46955">
    <property type="entry name" value="Putative DNA-binding domain"/>
    <property type="match status" value="1"/>
</dbReference>
<dbReference type="InterPro" id="IPR000551">
    <property type="entry name" value="MerR-type_HTH_dom"/>
</dbReference>
<evidence type="ECO:0000256" key="4">
    <source>
        <dbReference type="ARBA" id="ARBA00023163"/>
    </source>
</evidence>
<dbReference type="Gene3D" id="1.10.1660.10">
    <property type="match status" value="1"/>
</dbReference>
<name>A0A1T5CVA5_9FIRM</name>
<dbReference type="Pfam" id="PF13411">
    <property type="entry name" value="MerR_1"/>
    <property type="match status" value="1"/>
</dbReference>
<sequence length="242" mass="27888">MLKIKELSELVGISVRTLHHYDSIGLLCPEKTEAGYRIYSDKDIDCLQQILFFKELGFSLKEIKNIISDPSFNKEEALLTHKKMLLDKQAHISKLVETIDKTIRYQKGEIAMTDKEKFEGFDFSQGDLYEKEAREKWGDKAVDDSKAKIKGNEAELGEKMNAIYRNLASLRHLSPESNEAQAAIEQWFYFLNDMGSYSLEALEGLGEMYVADERFTKNIDKFGEGLALFMRDAMKIYSHKKK</sequence>
<evidence type="ECO:0000313" key="7">
    <source>
        <dbReference type="Proteomes" id="UP000243406"/>
    </source>
</evidence>
<dbReference type="PANTHER" id="PTHR30204:SF90">
    <property type="entry name" value="HTH-TYPE TRANSCRIPTIONAL ACTIVATOR MTA"/>
    <property type="match status" value="1"/>
</dbReference>
<dbReference type="SUPFAM" id="SSF89082">
    <property type="entry name" value="Antibiotic binding domain of TipA-like multidrug resistance regulators"/>
    <property type="match status" value="1"/>
</dbReference>
<dbReference type="InterPro" id="IPR047057">
    <property type="entry name" value="MerR_fam"/>
</dbReference>
<dbReference type="InterPro" id="IPR009061">
    <property type="entry name" value="DNA-bd_dom_put_sf"/>
</dbReference>
<accession>A0A1T5CVA5</accession>
<dbReference type="GO" id="GO:0003700">
    <property type="term" value="F:DNA-binding transcription factor activity"/>
    <property type="evidence" value="ECO:0007669"/>
    <property type="project" value="InterPro"/>
</dbReference>
<evidence type="ECO:0000256" key="3">
    <source>
        <dbReference type="ARBA" id="ARBA00023159"/>
    </source>
</evidence>
<dbReference type="PROSITE" id="PS50937">
    <property type="entry name" value="HTH_MERR_2"/>
    <property type="match status" value="1"/>
</dbReference>
<dbReference type="RefSeq" id="WP_200805111.1">
    <property type="nucleotide sequence ID" value="NZ_FUYN01000006.1"/>
</dbReference>
<gene>
    <name evidence="6" type="ORF">SAMN02745120_2378</name>
</gene>
<proteinExistence type="predicted"/>
<evidence type="ECO:0000256" key="1">
    <source>
        <dbReference type="ARBA" id="ARBA00023015"/>
    </source>
</evidence>
<dbReference type="InterPro" id="IPR012925">
    <property type="entry name" value="TipAS_dom"/>
</dbReference>
<evidence type="ECO:0000256" key="2">
    <source>
        <dbReference type="ARBA" id="ARBA00023125"/>
    </source>
</evidence>
<organism evidence="6 7">
    <name type="scientific">Acetoanaerobium noterae</name>
    <dbReference type="NCBI Taxonomy" id="745369"/>
    <lineage>
        <taxon>Bacteria</taxon>
        <taxon>Bacillati</taxon>
        <taxon>Bacillota</taxon>
        <taxon>Clostridia</taxon>
        <taxon>Peptostreptococcales</taxon>
        <taxon>Filifactoraceae</taxon>
        <taxon>Acetoanaerobium</taxon>
    </lineage>
</organism>
<dbReference type="AlphaFoldDB" id="A0A1T5CVA5"/>
<dbReference type="PANTHER" id="PTHR30204">
    <property type="entry name" value="REDOX-CYCLING DRUG-SENSING TRANSCRIPTIONAL ACTIVATOR SOXR"/>
    <property type="match status" value="1"/>
</dbReference>
<evidence type="ECO:0000259" key="5">
    <source>
        <dbReference type="PROSITE" id="PS50937"/>
    </source>
</evidence>
<reference evidence="7" key="1">
    <citation type="submission" date="2017-02" db="EMBL/GenBank/DDBJ databases">
        <authorList>
            <person name="Varghese N."/>
            <person name="Submissions S."/>
        </authorList>
    </citation>
    <scope>NUCLEOTIDE SEQUENCE [LARGE SCALE GENOMIC DNA]</scope>
    <source>
        <strain evidence="7">ATCC 35199</strain>
    </source>
</reference>
<evidence type="ECO:0000313" key="6">
    <source>
        <dbReference type="EMBL" id="SKB63307.1"/>
    </source>
</evidence>
<dbReference type="Proteomes" id="UP000243406">
    <property type="component" value="Unassembled WGS sequence"/>
</dbReference>
<keyword evidence="1" id="KW-0805">Transcription regulation</keyword>
<keyword evidence="7" id="KW-1185">Reference proteome</keyword>
<dbReference type="InterPro" id="IPR036244">
    <property type="entry name" value="TipA-like_antibiotic-bd"/>
</dbReference>
<dbReference type="CDD" id="cd01106">
    <property type="entry name" value="HTH_TipAL-Mta"/>
    <property type="match status" value="1"/>
</dbReference>
<dbReference type="SMART" id="SM00422">
    <property type="entry name" value="HTH_MERR"/>
    <property type="match status" value="1"/>
</dbReference>
<keyword evidence="3" id="KW-0010">Activator</keyword>